<dbReference type="EnsemblFungi" id="EJT79459">
    <property type="protein sequence ID" value="EJT79459"/>
    <property type="gene ID" value="GGTG_04543"/>
</dbReference>
<dbReference type="HOGENOM" id="CLU_041441_2_0_1"/>
<evidence type="ECO:0000313" key="3">
    <source>
        <dbReference type="EnsemblFungi" id="EJT79459"/>
    </source>
</evidence>
<reference evidence="4" key="1">
    <citation type="submission" date="2010-07" db="EMBL/GenBank/DDBJ databases">
        <title>The genome sequence of Gaeumannomyces graminis var. tritici strain R3-111a-1.</title>
        <authorList>
            <consortium name="The Broad Institute Genome Sequencing Platform"/>
            <person name="Ma L.-J."/>
            <person name="Dead R."/>
            <person name="Young S."/>
            <person name="Zeng Q."/>
            <person name="Koehrsen M."/>
            <person name="Alvarado L."/>
            <person name="Berlin A."/>
            <person name="Chapman S.B."/>
            <person name="Chen Z."/>
            <person name="Freedman E."/>
            <person name="Gellesch M."/>
            <person name="Goldberg J."/>
            <person name="Griggs A."/>
            <person name="Gujja S."/>
            <person name="Heilman E.R."/>
            <person name="Heiman D."/>
            <person name="Hepburn T."/>
            <person name="Howarth C."/>
            <person name="Jen D."/>
            <person name="Larson L."/>
            <person name="Mehta T."/>
            <person name="Neiman D."/>
            <person name="Pearson M."/>
            <person name="Roberts A."/>
            <person name="Saif S."/>
            <person name="Shea T."/>
            <person name="Shenoy N."/>
            <person name="Sisk P."/>
            <person name="Stolte C."/>
            <person name="Sykes S."/>
            <person name="Walk T."/>
            <person name="White J."/>
            <person name="Yandava C."/>
            <person name="Haas B."/>
            <person name="Nusbaum C."/>
            <person name="Birren B."/>
        </authorList>
    </citation>
    <scope>NUCLEOTIDE SEQUENCE [LARGE SCALE GENOMIC DNA]</scope>
    <source>
        <strain evidence="4">R3-111a-1</strain>
    </source>
</reference>
<dbReference type="SUPFAM" id="SSF56300">
    <property type="entry name" value="Metallo-dependent phosphatases"/>
    <property type="match status" value="1"/>
</dbReference>
<dbReference type="RefSeq" id="XP_009220604.1">
    <property type="nucleotide sequence ID" value="XM_009222340.1"/>
</dbReference>
<name>J3NTE4_GAET3</name>
<accession>J3NTE4</accession>
<dbReference type="InterPro" id="IPR004843">
    <property type="entry name" value="Calcineurin-like_PHP"/>
</dbReference>
<dbReference type="Gene3D" id="3.60.21.10">
    <property type="match status" value="1"/>
</dbReference>
<sequence length="325" mass="35784">MSINTRFLIISDTHGLELPEELRPKERVDVAIHCGDMTDGSRIEEYHTALRLLQQVDAPLKLVIPGNHDVSTDERAMRRLVREAFPPLDPDLAVKECSEVRALLTGEQATDHGIHFLEEGTHRFTLANGASLTVYASPYTPAFGNGAFQFEPDSGHDFAIPQDADVVMTHGPPRGILDRVPGSGSVGCGQLFEAVERARPRLHCFGHIHVGWGAKFVAWREEAPPRDGEPPRTHFSAINNNHSAAVASLASVRPGKFDSVETLAEKKTRKEAWEAQGHCDGSFCAHDIHHVIKDKHTVFVNAAIGGPHDERQLPWVVDIELPAAR</sequence>
<dbReference type="VEuPathDB" id="FungiDB:GGTG_04543"/>
<dbReference type="Pfam" id="PF00149">
    <property type="entry name" value="Metallophos"/>
    <property type="match status" value="1"/>
</dbReference>
<protein>
    <recommendedName>
        <fullName evidence="1">Calcineurin-like phosphoesterase domain-containing protein</fullName>
    </recommendedName>
</protein>
<evidence type="ECO:0000313" key="2">
    <source>
        <dbReference type="EMBL" id="EJT79459.1"/>
    </source>
</evidence>
<reference evidence="2" key="2">
    <citation type="submission" date="2010-07" db="EMBL/GenBank/DDBJ databases">
        <authorList>
            <consortium name="The Broad Institute Genome Sequencing Platform"/>
            <consortium name="Broad Institute Genome Sequencing Center for Infectious Disease"/>
            <person name="Ma L.-J."/>
            <person name="Dead R."/>
            <person name="Young S."/>
            <person name="Zeng Q."/>
            <person name="Koehrsen M."/>
            <person name="Alvarado L."/>
            <person name="Berlin A."/>
            <person name="Chapman S.B."/>
            <person name="Chen Z."/>
            <person name="Freedman E."/>
            <person name="Gellesch M."/>
            <person name="Goldberg J."/>
            <person name="Griggs A."/>
            <person name="Gujja S."/>
            <person name="Heilman E.R."/>
            <person name="Heiman D."/>
            <person name="Hepburn T."/>
            <person name="Howarth C."/>
            <person name="Jen D."/>
            <person name="Larson L."/>
            <person name="Mehta T."/>
            <person name="Neiman D."/>
            <person name="Pearson M."/>
            <person name="Roberts A."/>
            <person name="Saif S."/>
            <person name="Shea T."/>
            <person name="Shenoy N."/>
            <person name="Sisk P."/>
            <person name="Stolte C."/>
            <person name="Sykes S."/>
            <person name="Walk T."/>
            <person name="White J."/>
            <person name="Yandava C."/>
            <person name="Haas B."/>
            <person name="Nusbaum C."/>
            <person name="Birren B."/>
        </authorList>
    </citation>
    <scope>NUCLEOTIDE SEQUENCE</scope>
    <source>
        <strain evidence="2">R3-111a-1</strain>
    </source>
</reference>
<reference evidence="3" key="5">
    <citation type="submission" date="2018-04" db="UniProtKB">
        <authorList>
            <consortium name="EnsemblFungi"/>
        </authorList>
    </citation>
    <scope>IDENTIFICATION</scope>
    <source>
        <strain evidence="3">R3-111a-1</strain>
    </source>
</reference>
<reference evidence="3" key="4">
    <citation type="journal article" date="2015" name="G3 (Bethesda)">
        <title>Genome sequences of three phytopathogenic species of the Magnaporthaceae family of fungi.</title>
        <authorList>
            <person name="Okagaki L.H."/>
            <person name="Nunes C.C."/>
            <person name="Sailsbery J."/>
            <person name="Clay B."/>
            <person name="Brown D."/>
            <person name="John T."/>
            <person name="Oh Y."/>
            <person name="Young N."/>
            <person name="Fitzgerald M."/>
            <person name="Haas B.J."/>
            <person name="Zeng Q."/>
            <person name="Young S."/>
            <person name="Adiconis X."/>
            <person name="Fan L."/>
            <person name="Levin J.Z."/>
            <person name="Mitchell T.K."/>
            <person name="Okubara P.A."/>
            <person name="Farman M.L."/>
            <person name="Kohn L.M."/>
            <person name="Birren B."/>
            <person name="Ma L.-J."/>
            <person name="Dean R.A."/>
        </authorList>
    </citation>
    <scope>NUCLEOTIDE SEQUENCE</scope>
    <source>
        <strain evidence="3">R3-111a-1</strain>
    </source>
</reference>
<dbReference type="InterPro" id="IPR051693">
    <property type="entry name" value="UPF0046_metallophosphoest"/>
</dbReference>
<evidence type="ECO:0000313" key="4">
    <source>
        <dbReference type="Proteomes" id="UP000006039"/>
    </source>
</evidence>
<dbReference type="PANTHER" id="PTHR12905">
    <property type="entry name" value="METALLOPHOSPHOESTERASE"/>
    <property type="match status" value="1"/>
</dbReference>
<reference evidence="2" key="3">
    <citation type="submission" date="2010-09" db="EMBL/GenBank/DDBJ databases">
        <title>Annotation of Gaeumannomyces graminis var. tritici R3-111a-1.</title>
        <authorList>
            <consortium name="The Broad Institute Genome Sequencing Platform"/>
            <person name="Ma L.-J."/>
            <person name="Dead R."/>
            <person name="Young S.K."/>
            <person name="Zeng Q."/>
            <person name="Gargeya S."/>
            <person name="Fitzgerald M."/>
            <person name="Haas B."/>
            <person name="Abouelleil A."/>
            <person name="Alvarado L."/>
            <person name="Arachchi H.M."/>
            <person name="Berlin A."/>
            <person name="Brown A."/>
            <person name="Chapman S.B."/>
            <person name="Chen Z."/>
            <person name="Dunbar C."/>
            <person name="Freedman E."/>
            <person name="Gearin G."/>
            <person name="Gellesch M."/>
            <person name="Goldberg J."/>
            <person name="Griggs A."/>
            <person name="Gujja S."/>
            <person name="Heiman D."/>
            <person name="Howarth C."/>
            <person name="Larson L."/>
            <person name="Lui A."/>
            <person name="MacDonald P.J.P."/>
            <person name="Mehta T."/>
            <person name="Montmayeur A."/>
            <person name="Murphy C."/>
            <person name="Neiman D."/>
            <person name="Pearson M."/>
            <person name="Priest M."/>
            <person name="Roberts A."/>
            <person name="Saif S."/>
            <person name="Shea T."/>
            <person name="Shenoy N."/>
            <person name="Sisk P."/>
            <person name="Stolte C."/>
            <person name="Sykes S."/>
            <person name="Yandava C."/>
            <person name="Wortman J."/>
            <person name="Nusbaum C."/>
            <person name="Birren B."/>
        </authorList>
    </citation>
    <scope>NUCLEOTIDE SEQUENCE</scope>
    <source>
        <strain evidence="2">R3-111a-1</strain>
    </source>
</reference>
<dbReference type="InterPro" id="IPR029052">
    <property type="entry name" value="Metallo-depent_PP-like"/>
</dbReference>
<feature type="domain" description="Calcineurin-like phosphoesterase" evidence="1">
    <location>
        <begin position="6"/>
        <end position="210"/>
    </location>
</feature>
<dbReference type="eggNOG" id="KOG3947">
    <property type="taxonomic scope" value="Eukaryota"/>
</dbReference>
<keyword evidence="4" id="KW-1185">Reference proteome</keyword>
<dbReference type="EMBL" id="GL385396">
    <property type="protein sequence ID" value="EJT79459.1"/>
    <property type="molecule type" value="Genomic_DNA"/>
</dbReference>
<dbReference type="PANTHER" id="PTHR12905:SF0">
    <property type="entry name" value="CALCINEURIN-LIKE PHOSPHOESTERASE DOMAIN-CONTAINING PROTEIN"/>
    <property type="match status" value="1"/>
</dbReference>
<dbReference type="OrthoDB" id="630188at2759"/>
<dbReference type="GO" id="GO:0016787">
    <property type="term" value="F:hydrolase activity"/>
    <property type="evidence" value="ECO:0007669"/>
    <property type="project" value="InterPro"/>
</dbReference>
<dbReference type="GeneID" id="20345001"/>
<evidence type="ECO:0000259" key="1">
    <source>
        <dbReference type="Pfam" id="PF00149"/>
    </source>
</evidence>
<dbReference type="CDD" id="cd07379">
    <property type="entry name" value="MPP_239FB"/>
    <property type="match status" value="1"/>
</dbReference>
<gene>
    <name evidence="3" type="primary">20345001</name>
    <name evidence="2" type="ORF">GGTG_04543</name>
</gene>
<organism evidence="2">
    <name type="scientific">Gaeumannomyces tritici (strain R3-111a-1)</name>
    <name type="common">Wheat and barley take-all root rot fungus</name>
    <name type="synonym">Gaeumannomyces graminis var. tritici</name>
    <dbReference type="NCBI Taxonomy" id="644352"/>
    <lineage>
        <taxon>Eukaryota</taxon>
        <taxon>Fungi</taxon>
        <taxon>Dikarya</taxon>
        <taxon>Ascomycota</taxon>
        <taxon>Pezizomycotina</taxon>
        <taxon>Sordariomycetes</taxon>
        <taxon>Sordariomycetidae</taxon>
        <taxon>Magnaporthales</taxon>
        <taxon>Magnaporthaceae</taxon>
        <taxon>Gaeumannomyces</taxon>
    </lineage>
</organism>
<dbReference type="AlphaFoldDB" id="J3NTE4"/>
<dbReference type="Proteomes" id="UP000006039">
    <property type="component" value="Unassembled WGS sequence"/>
</dbReference>
<proteinExistence type="predicted"/>